<sequence length="203" mass="20705">MTRRPTRAATALAVALSWAVAACSTPGDVPPTTADQEKTMTSPVLERFATPAAGIRSGGRITGDDLPALRAAGIRHVINLAPASETPGFDEAAAVQAAGMRYDPLPIAGAGDLDRAAVLAFDRLLQAADAPTLVHCGSGNRVGALVALRAAWLQGADEEAAVAEGRRWGLAGLEGEVRERIASPRCVASADRAADGADCDDAG</sequence>
<accession>A0ABV6SXW9</accession>
<name>A0ABV6SXW9_9GAMM</name>
<dbReference type="Proteomes" id="UP001589898">
    <property type="component" value="Unassembled WGS sequence"/>
</dbReference>
<evidence type="ECO:0000313" key="3">
    <source>
        <dbReference type="EMBL" id="MFC0718284.1"/>
    </source>
</evidence>
<dbReference type="InterPro" id="IPR029021">
    <property type="entry name" value="Prot-tyrosine_phosphatase-like"/>
</dbReference>
<evidence type="ECO:0000256" key="1">
    <source>
        <dbReference type="SAM" id="SignalP"/>
    </source>
</evidence>
<feature type="domain" description="Beta-lactamase hydrolase-like protein phosphatase-like" evidence="2">
    <location>
        <begin position="59"/>
        <end position="150"/>
    </location>
</feature>
<proteinExistence type="predicted"/>
<reference evidence="3 4" key="1">
    <citation type="submission" date="2024-09" db="EMBL/GenBank/DDBJ databases">
        <authorList>
            <person name="Sun Q."/>
            <person name="Mori K."/>
        </authorList>
    </citation>
    <scope>NUCLEOTIDE SEQUENCE [LARGE SCALE GENOMIC DNA]</scope>
    <source>
        <strain evidence="3 4">KCTC 52403</strain>
    </source>
</reference>
<evidence type="ECO:0000259" key="2">
    <source>
        <dbReference type="Pfam" id="PF04273"/>
    </source>
</evidence>
<dbReference type="Pfam" id="PF04273">
    <property type="entry name" value="BLH_phosphatase"/>
    <property type="match status" value="1"/>
</dbReference>
<keyword evidence="4" id="KW-1185">Reference proteome</keyword>
<gene>
    <name evidence="3" type="ORF">ACFFFU_11080</name>
</gene>
<dbReference type="PROSITE" id="PS51257">
    <property type="entry name" value="PROKAR_LIPOPROTEIN"/>
    <property type="match status" value="1"/>
</dbReference>
<keyword evidence="3" id="KW-0378">Hydrolase</keyword>
<dbReference type="InterPro" id="IPR005939">
    <property type="entry name" value="BLH_phosphatase-like"/>
</dbReference>
<comment type="caution">
    <text evidence="3">The sequence shown here is derived from an EMBL/GenBank/DDBJ whole genome shotgun (WGS) entry which is preliminary data.</text>
</comment>
<feature type="chain" id="PRO_5045455348" evidence="1">
    <location>
        <begin position="22"/>
        <end position="203"/>
    </location>
</feature>
<feature type="signal peptide" evidence="1">
    <location>
        <begin position="1"/>
        <end position="21"/>
    </location>
</feature>
<dbReference type="EMBL" id="JBHLTF010000031">
    <property type="protein sequence ID" value="MFC0718284.1"/>
    <property type="molecule type" value="Genomic_DNA"/>
</dbReference>
<dbReference type="GO" id="GO:0016787">
    <property type="term" value="F:hydrolase activity"/>
    <property type="evidence" value="ECO:0007669"/>
    <property type="project" value="UniProtKB-KW"/>
</dbReference>
<organism evidence="3 4">
    <name type="scientific">Luteimonas padinae</name>
    <dbReference type="NCBI Taxonomy" id="1714359"/>
    <lineage>
        <taxon>Bacteria</taxon>
        <taxon>Pseudomonadati</taxon>
        <taxon>Pseudomonadota</taxon>
        <taxon>Gammaproteobacteria</taxon>
        <taxon>Lysobacterales</taxon>
        <taxon>Lysobacteraceae</taxon>
        <taxon>Luteimonas</taxon>
    </lineage>
</organism>
<evidence type="ECO:0000313" key="4">
    <source>
        <dbReference type="Proteomes" id="UP001589898"/>
    </source>
</evidence>
<keyword evidence="1" id="KW-0732">Signal</keyword>
<protein>
    <submittedName>
        <fullName evidence="3">Beta-lactamase hydrolase domain-containing protein</fullName>
    </submittedName>
</protein>
<dbReference type="RefSeq" id="WP_229822967.1">
    <property type="nucleotide sequence ID" value="NZ_BMZT01000001.1"/>
</dbReference>
<dbReference type="SUPFAM" id="SSF52799">
    <property type="entry name" value="(Phosphotyrosine protein) phosphatases II"/>
    <property type="match status" value="1"/>
</dbReference>
<dbReference type="Gene3D" id="3.90.190.10">
    <property type="entry name" value="Protein tyrosine phosphatase superfamily"/>
    <property type="match status" value="1"/>
</dbReference>